<proteinExistence type="inferred from homology"/>
<comment type="similarity">
    <text evidence="2 11">Belongs to the glypican family.</text>
</comment>
<dbReference type="PANTHER" id="PTHR10822">
    <property type="entry name" value="GLYPICAN"/>
    <property type="match status" value="1"/>
</dbReference>
<dbReference type="OMA" id="ILTHIWI"/>
<evidence type="ECO:0000256" key="1">
    <source>
        <dbReference type="ARBA" id="ARBA00004609"/>
    </source>
</evidence>
<organism evidence="12 13">
    <name type="scientific">Lottia gigantea</name>
    <name type="common">Giant owl limpet</name>
    <dbReference type="NCBI Taxonomy" id="225164"/>
    <lineage>
        <taxon>Eukaryota</taxon>
        <taxon>Metazoa</taxon>
        <taxon>Spiralia</taxon>
        <taxon>Lophotrochozoa</taxon>
        <taxon>Mollusca</taxon>
        <taxon>Gastropoda</taxon>
        <taxon>Patellogastropoda</taxon>
        <taxon>Lottioidea</taxon>
        <taxon>Lottiidae</taxon>
        <taxon>Lottia</taxon>
    </lineage>
</organism>
<dbReference type="OrthoDB" id="6380619at2759"/>
<dbReference type="GO" id="GO:0098552">
    <property type="term" value="C:side of membrane"/>
    <property type="evidence" value="ECO:0007669"/>
    <property type="project" value="UniProtKB-KW"/>
</dbReference>
<sequence length="245" mass="28200">ESTELFLEEAKNRTSVLLTQMHNIPWTKHHDAVRDFFTHLDKYIIGEKDTLHDSVHTFFSRLFPSVFYYTLNDPSFLQMDNEYHDCLSNHSDQIRPFGKVPQNLQKKLQHSLRRSRSFVTLLTDIVEVMETTDNLHVDSDCVDAVTRLQYCSRCHGYTEVQPCRGFCLNVMRGCLAKLSDISHAWDSLVSSFRNLVINMKTSRTSSLKTVLMSIDKSVFDGILEAMQGGPRIHASVSTFLVNDIY</sequence>
<keyword evidence="6" id="KW-0654">Proteoglycan</keyword>
<protein>
    <submittedName>
        <fullName evidence="12">Uncharacterized protein</fullName>
    </submittedName>
</protein>
<evidence type="ECO:0000256" key="10">
    <source>
        <dbReference type="ARBA" id="ARBA00023288"/>
    </source>
</evidence>
<feature type="non-terminal residue" evidence="12">
    <location>
        <position position="1"/>
    </location>
</feature>
<keyword evidence="5" id="KW-0732">Signal</keyword>
<reference evidence="12 13" key="1">
    <citation type="journal article" date="2013" name="Nature">
        <title>Insights into bilaterian evolution from three spiralian genomes.</title>
        <authorList>
            <person name="Simakov O."/>
            <person name="Marletaz F."/>
            <person name="Cho S.J."/>
            <person name="Edsinger-Gonzales E."/>
            <person name="Havlak P."/>
            <person name="Hellsten U."/>
            <person name="Kuo D.H."/>
            <person name="Larsson T."/>
            <person name="Lv J."/>
            <person name="Arendt D."/>
            <person name="Savage R."/>
            <person name="Osoegawa K."/>
            <person name="de Jong P."/>
            <person name="Grimwood J."/>
            <person name="Chapman J.A."/>
            <person name="Shapiro H."/>
            <person name="Aerts A."/>
            <person name="Otillar R.P."/>
            <person name="Terry A.Y."/>
            <person name="Boore J.L."/>
            <person name="Grigoriev I.V."/>
            <person name="Lindberg D.R."/>
            <person name="Seaver E.C."/>
            <person name="Weisblat D.A."/>
            <person name="Putnam N.H."/>
            <person name="Rokhsar D.S."/>
        </authorList>
    </citation>
    <scope>NUCLEOTIDE SEQUENCE [LARGE SCALE GENOMIC DNA]</scope>
</reference>
<keyword evidence="13" id="KW-1185">Reference proteome</keyword>
<dbReference type="STRING" id="225164.V4AR49"/>
<evidence type="ECO:0000256" key="7">
    <source>
        <dbReference type="ARBA" id="ARBA00023136"/>
    </source>
</evidence>
<keyword evidence="10" id="KW-0449">Lipoprotein</keyword>
<dbReference type="GO" id="GO:0090263">
    <property type="term" value="P:positive regulation of canonical Wnt signaling pathway"/>
    <property type="evidence" value="ECO:0007669"/>
    <property type="project" value="TreeGrafter"/>
</dbReference>
<dbReference type="KEGG" id="lgi:LOTGIDRAFT_116020"/>
<dbReference type="GeneID" id="20231293"/>
<keyword evidence="7" id="KW-0472">Membrane</keyword>
<keyword evidence="9" id="KW-0357">Heparan sulfate</keyword>
<dbReference type="CTD" id="20231293"/>
<evidence type="ECO:0000313" key="13">
    <source>
        <dbReference type="Proteomes" id="UP000030746"/>
    </source>
</evidence>
<name>V4AR49_LOTGI</name>
<dbReference type="GO" id="GO:0005886">
    <property type="term" value="C:plasma membrane"/>
    <property type="evidence" value="ECO:0007669"/>
    <property type="project" value="UniProtKB-SubCell"/>
</dbReference>
<gene>
    <name evidence="12" type="ORF">LOTGIDRAFT_116020</name>
</gene>
<dbReference type="EMBL" id="KB201549">
    <property type="protein sequence ID" value="ESO96166.1"/>
    <property type="molecule type" value="Genomic_DNA"/>
</dbReference>
<keyword evidence="3" id="KW-1003">Cell membrane</keyword>
<dbReference type="AlphaFoldDB" id="V4AR49"/>
<dbReference type="GO" id="GO:0005576">
    <property type="term" value="C:extracellular region"/>
    <property type="evidence" value="ECO:0007669"/>
    <property type="project" value="TreeGrafter"/>
</dbReference>
<keyword evidence="8" id="KW-0325">Glycoprotein</keyword>
<dbReference type="PANTHER" id="PTHR10822:SF29">
    <property type="entry name" value="DIVISION ABNORMALLY DELAYED PROTEIN"/>
    <property type="match status" value="1"/>
</dbReference>
<dbReference type="GO" id="GO:0016477">
    <property type="term" value="P:cell migration"/>
    <property type="evidence" value="ECO:0007669"/>
    <property type="project" value="TreeGrafter"/>
</dbReference>
<dbReference type="Proteomes" id="UP000030746">
    <property type="component" value="Unassembled WGS sequence"/>
</dbReference>
<dbReference type="HOGENOM" id="CLU_024658_0_0_1"/>
<dbReference type="Pfam" id="PF01153">
    <property type="entry name" value="Glypican"/>
    <property type="match status" value="1"/>
</dbReference>
<evidence type="ECO:0000256" key="8">
    <source>
        <dbReference type="ARBA" id="ARBA00023180"/>
    </source>
</evidence>
<evidence type="ECO:0000256" key="4">
    <source>
        <dbReference type="ARBA" id="ARBA00022622"/>
    </source>
</evidence>
<dbReference type="RefSeq" id="XP_009053281.1">
    <property type="nucleotide sequence ID" value="XM_009055033.1"/>
</dbReference>
<dbReference type="GO" id="GO:1905475">
    <property type="term" value="P:regulation of protein localization to membrane"/>
    <property type="evidence" value="ECO:0007669"/>
    <property type="project" value="TreeGrafter"/>
</dbReference>
<evidence type="ECO:0000256" key="9">
    <source>
        <dbReference type="ARBA" id="ARBA00023207"/>
    </source>
</evidence>
<evidence type="ECO:0000256" key="5">
    <source>
        <dbReference type="ARBA" id="ARBA00022729"/>
    </source>
</evidence>
<dbReference type="GO" id="GO:0009986">
    <property type="term" value="C:cell surface"/>
    <property type="evidence" value="ECO:0007669"/>
    <property type="project" value="TreeGrafter"/>
</dbReference>
<keyword evidence="4" id="KW-0336">GPI-anchor</keyword>
<evidence type="ECO:0000256" key="2">
    <source>
        <dbReference type="ARBA" id="ARBA00010260"/>
    </source>
</evidence>
<evidence type="ECO:0000313" key="12">
    <source>
        <dbReference type="EMBL" id="ESO96166.1"/>
    </source>
</evidence>
<evidence type="ECO:0000256" key="6">
    <source>
        <dbReference type="ARBA" id="ARBA00022974"/>
    </source>
</evidence>
<accession>V4AR49</accession>
<comment type="subcellular location">
    <subcellularLocation>
        <location evidence="1">Cell membrane</location>
        <topology evidence="1">Lipid-anchor</topology>
        <topology evidence="1">GPI-anchor</topology>
    </subcellularLocation>
</comment>
<evidence type="ECO:0000256" key="11">
    <source>
        <dbReference type="RuleBase" id="RU003518"/>
    </source>
</evidence>
<evidence type="ECO:0000256" key="3">
    <source>
        <dbReference type="ARBA" id="ARBA00022475"/>
    </source>
</evidence>
<dbReference type="InterPro" id="IPR001863">
    <property type="entry name" value="Glypican"/>
</dbReference>